<evidence type="ECO:0000313" key="9">
    <source>
        <dbReference type="Proteomes" id="UP000521358"/>
    </source>
</evidence>
<dbReference type="GO" id="GO:0005737">
    <property type="term" value="C:cytoplasm"/>
    <property type="evidence" value="ECO:0007669"/>
    <property type="project" value="UniProtKB-SubCell"/>
</dbReference>
<evidence type="ECO:0000256" key="2">
    <source>
        <dbReference type="ARBA" id="ARBA00022679"/>
    </source>
</evidence>
<dbReference type="NCBIfam" id="NF002834">
    <property type="entry name" value="PRK03011.1-5"/>
    <property type="match status" value="1"/>
</dbReference>
<dbReference type="InterPro" id="IPR043129">
    <property type="entry name" value="ATPase_NBD"/>
</dbReference>
<dbReference type="InterPro" id="IPR011245">
    <property type="entry name" value="Butyrate_kin"/>
</dbReference>
<dbReference type="GO" id="GO:0006083">
    <property type="term" value="P:acetate metabolic process"/>
    <property type="evidence" value="ECO:0007669"/>
    <property type="project" value="TreeGrafter"/>
</dbReference>
<dbReference type="PANTHER" id="PTHR21060:SF3">
    <property type="entry name" value="BUTYRATE KINASE 2-RELATED"/>
    <property type="match status" value="1"/>
</dbReference>
<evidence type="ECO:0000256" key="7">
    <source>
        <dbReference type="RuleBase" id="RU003835"/>
    </source>
</evidence>
<dbReference type="RefSeq" id="WP_167807743.1">
    <property type="nucleotide sequence ID" value="NZ_JAAVMB010000012.1"/>
</dbReference>
<dbReference type="CDD" id="cd24011">
    <property type="entry name" value="ASKHA_NBD_BK"/>
    <property type="match status" value="1"/>
</dbReference>
<dbReference type="PANTHER" id="PTHR21060">
    <property type="entry name" value="ACETATE KINASE"/>
    <property type="match status" value="1"/>
</dbReference>
<gene>
    <name evidence="6 8" type="primary">buk</name>
    <name evidence="8" type="ORF">HED35_10700</name>
</gene>
<keyword evidence="4 6" id="KW-0418">Kinase</keyword>
<dbReference type="Proteomes" id="UP000521358">
    <property type="component" value="Unassembled WGS sequence"/>
</dbReference>
<keyword evidence="5 6" id="KW-0067">ATP-binding</keyword>
<dbReference type="EMBL" id="JAAVMB010000012">
    <property type="protein sequence ID" value="NKC68558.1"/>
    <property type="molecule type" value="Genomic_DNA"/>
</dbReference>
<dbReference type="PRINTS" id="PR00471">
    <property type="entry name" value="ACETATEKNASE"/>
</dbReference>
<dbReference type="GO" id="GO:0008776">
    <property type="term" value="F:acetate kinase activity"/>
    <property type="evidence" value="ECO:0007669"/>
    <property type="project" value="TreeGrafter"/>
</dbReference>
<proteinExistence type="inferred from homology"/>
<evidence type="ECO:0000256" key="4">
    <source>
        <dbReference type="ARBA" id="ARBA00022777"/>
    </source>
</evidence>
<keyword evidence="3 6" id="KW-0547">Nucleotide-binding</keyword>
<dbReference type="Pfam" id="PF00871">
    <property type="entry name" value="Acetate_kinase"/>
    <property type="match status" value="1"/>
</dbReference>
<dbReference type="NCBIfam" id="TIGR02707">
    <property type="entry name" value="butyr_kinase"/>
    <property type="match status" value="1"/>
</dbReference>
<dbReference type="EC" id="2.7.2.7" evidence="6"/>
<comment type="subcellular location">
    <subcellularLocation>
        <location evidence="6">Cytoplasm</location>
    </subcellularLocation>
</comment>
<protein>
    <recommendedName>
        <fullName evidence="6">Probable butyrate kinase</fullName>
        <shortName evidence="6">BK</shortName>
        <ecNumber evidence="6">2.7.2.7</ecNumber>
    </recommendedName>
    <alternativeName>
        <fullName evidence="6">Branched-chain carboxylic acid kinase</fullName>
    </alternativeName>
</protein>
<dbReference type="Gene3D" id="3.30.420.40">
    <property type="match status" value="2"/>
</dbReference>
<dbReference type="GO" id="GO:0047761">
    <property type="term" value="F:butyrate kinase activity"/>
    <property type="evidence" value="ECO:0007669"/>
    <property type="project" value="UniProtKB-UniRule"/>
</dbReference>
<keyword evidence="2 6" id="KW-0808">Transferase</keyword>
<evidence type="ECO:0000313" key="8">
    <source>
        <dbReference type="EMBL" id="NKC68558.1"/>
    </source>
</evidence>
<comment type="caution">
    <text evidence="8">The sequence shown here is derived from an EMBL/GenBank/DDBJ whole genome shotgun (WGS) entry which is preliminary data.</text>
</comment>
<keyword evidence="1 6" id="KW-0963">Cytoplasm</keyword>
<accession>A0A7X6I3G5</accession>
<dbReference type="HAMAP" id="MF_00542">
    <property type="entry name" value="Butyrate_kinase"/>
    <property type="match status" value="1"/>
</dbReference>
<comment type="similarity">
    <text evidence="6 7">Belongs to the acetokinase family.</text>
</comment>
<dbReference type="AlphaFoldDB" id="A0A7X6I3G5"/>
<evidence type="ECO:0000256" key="1">
    <source>
        <dbReference type="ARBA" id="ARBA00022490"/>
    </source>
</evidence>
<dbReference type="InterPro" id="IPR000890">
    <property type="entry name" value="Aliphatic_acid_kin_short-chain"/>
</dbReference>
<organism evidence="8 9">
    <name type="scientific">Vagococcus fluvialis</name>
    <dbReference type="NCBI Taxonomy" id="2738"/>
    <lineage>
        <taxon>Bacteria</taxon>
        <taxon>Bacillati</taxon>
        <taxon>Bacillota</taxon>
        <taxon>Bacilli</taxon>
        <taxon>Lactobacillales</taxon>
        <taxon>Enterococcaceae</taxon>
        <taxon>Vagococcus</taxon>
    </lineage>
</organism>
<evidence type="ECO:0000256" key="6">
    <source>
        <dbReference type="HAMAP-Rule" id="MF_00542"/>
    </source>
</evidence>
<reference evidence="8 9" key="1">
    <citation type="submission" date="2020-03" db="EMBL/GenBank/DDBJ databases">
        <title>Bacterial samples isolated from urine from healthy bovine heifers (Gyr breed).</title>
        <authorList>
            <person name="Giannattasio-Ferraz S."/>
            <person name="Maskeri L."/>
            <person name="Penido A."/>
            <person name="Barbosa-Stancioli E.F."/>
            <person name="Putonti C."/>
        </authorList>
    </citation>
    <scope>NUCLEOTIDE SEQUENCE [LARGE SCALE GENOMIC DNA]</scope>
    <source>
        <strain evidence="8 9">UFMG-H7</strain>
    </source>
</reference>
<evidence type="ECO:0000256" key="5">
    <source>
        <dbReference type="ARBA" id="ARBA00022840"/>
    </source>
</evidence>
<name>A0A7X6I3G5_9ENTE</name>
<dbReference type="GO" id="GO:0005524">
    <property type="term" value="F:ATP binding"/>
    <property type="evidence" value="ECO:0007669"/>
    <property type="project" value="UniProtKB-KW"/>
</dbReference>
<dbReference type="SUPFAM" id="SSF53067">
    <property type="entry name" value="Actin-like ATPase domain"/>
    <property type="match status" value="2"/>
</dbReference>
<sequence>MKLFIINIGASSTKLAIYNNDSEEVVETIRHKSEDLLKFEGLWDQLEYRRGVITSFLERNSVNLKDLAAIVSRGPVVKPLESGVYRINQEMIEDARSGIYGVHPCGLGCEIALELSNDEIPCFTVDPPCVDEMIDVARITGLPEIKRISFFQALNHKAKGYEYAQKIGKKYEDLNIVVTHLGSGISVASHKKGRVIDVTNGLAGDSPFGLDRVGTLPAEEWAEYCIANQLSLSDLKKIINGGGGIKAHLNTNNAIEVEEMIKAGNKHAKLIYEAMAFQVGKGIGAAAAALTVKPDVIIVTGGLANSDRFINYLTPMIDWMAPLYINPDDNEIMSLAKGALRGLENPNIIKDY</sequence>
<comment type="catalytic activity">
    <reaction evidence="6">
        <text>butanoate + ATP = butanoyl phosphate + ADP</text>
        <dbReference type="Rhea" id="RHEA:13585"/>
        <dbReference type="ChEBI" id="CHEBI:17968"/>
        <dbReference type="ChEBI" id="CHEBI:30616"/>
        <dbReference type="ChEBI" id="CHEBI:58079"/>
        <dbReference type="ChEBI" id="CHEBI:456216"/>
        <dbReference type="EC" id="2.7.2.7"/>
    </reaction>
</comment>
<evidence type="ECO:0000256" key="3">
    <source>
        <dbReference type="ARBA" id="ARBA00022741"/>
    </source>
</evidence>
<dbReference type="PIRSF" id="PIRSF036458">
    <property type="entry name" value="Butyrate_kin"/>
    <property type="match status" value="1"/>
</dbReference>